<protein>
    <submittedName>
        <fullName evidence="1">Uncharacterized protein</fullName>
    </submittedName>
</protein>
<dbReference type="EMBL" id="QGKW02001940">
    <property type="protein sequence ID" value="KAF2559015.1"/>
    <property type="molecule type" value="Genomic_DNA"/>
</dbReference>
<accession>A0A8S9HKS8</accession>
<name>A0A8S9HKS8_BRACR</name>
<dbReference type="Proteomes" id="UP000712281">
    <property type="component" value="Unassembled WGS sequence"/>
</dbReference>
<evidence type="ECO:0000313" key="1">
    <source>
        <dbReference type="EMBL" id="KAF2559015.1"/>
    </source>
</evidence>
<comment type="caution">
    <text evidence="1">The sequence shown here is derived from an EMBL/GenBank/DDBJ whole genome shotgun (WGS) entry which is preliminary data.</text>
</comment>
<dbReference type="AlphaFoldDB" id="A0A8S9HKS8"/>
<reference evidence="1" key="1">
    <citation type="submission" date="2019-12" db="EMBL/GenBank/DDBJ databases">
        <title>Genome sequencing and annotation of Brassica cretica.</title>
        <authorList>
            <person name="Studholme D.J."/>
            <person name="Sarris P.F."/>
        </authorList>
    </citation>
    <scope>NUCLEOTIDE SEQUENCE</scope>
    <source>
        <strain evidence="1">PFS-001/15</strain>
        <tissue evidence="1">Leaf</tissue>
    </source>
</reference>
<sequence length="84" mass="9541">MSTHIASPSSFLRISSFRATGMAHQLPKCILQEGVEMQIDKINNTCRRTLLKAVKVALKDKYEEVLKDPFFGPFLAIIENNLIY</sequence>
<gene>
    <name evidence="1" type="ORF">F2Q68_00013161</name>
</gene>
<proteinExistence type="predicted"/>
<evidence type="ECO:0000313" key="2">
    <source>
        <dbReference type="Proteomes" id="UP000712281"/>
    </source>
</evidence>
<organism evidence="1 2">
    <name type="scientific">Brassica cretica</name>
    <name type="common">Mustard</name>
    <dbReference type="NCBI Taxonomy" id="69181"/>
    <lineage>
        <taxon>Eukaryota</taxon>
        <taxon>Viridiplantae</taxon>
        <taxon>Streptophyta</taxon>
        <taxon>Embryophyta</taxon>
        <taxon>Tracheophyta</taxon>
        <taxon>Spermatophyta</taxon>
        <taxon>Magnoliopsida</taxon>
        <taxon>eudicotyledons</taxon>
        <taxon>Gunneridae</taxon>
        <taxon>Pentapetalae</taxon>
        <taxon>rosids</taxon>
        <taxon>malvids</taxon>
        <taxon>Brassicales</taxon>
        <taxon>Brassicaceae</taxon>
        <taxon>Brassiceae</taxon>
        <taxon>Brassica</taxon>
    </lineage>
</organism>